<dbReference type="PANTHER" id="PTHR24365">
    <property type="entry name" value="TOLL-LIKE RECEPTOR"/>
    <property type="match status" value="1"/>
</dbReference>
<dbReference type="Gene3D" id="3.80.10.10">
    <property type="entry name" value="Ribonuclease Inhibitor"/>
    <property type="match status" value="1"/>
</dbReference>
<reference evidence="28" key="1">
    <citation type="submission" date="2018-12" db="EMBL/GenBank/DDBJ databases">
        <authorList>
            <person name="Yazar S."/>
        </authorList>
    </citation>
    <scope>NUCLEOTIDE SEQUENCE [LARGE SCALE GENOMIC DNA]</scope>
</reference>
<dbReference type="GO" id="GO:0006954">
    <property type="term" value="P:inflammatory response"/>
    <property type="evidence" value="ECO:0007669"/>
    <property type="project" value="UniProtKB-KW"/>
</dbReference>
<evidence type="ECO:0000256" key="18">
    <source>
        <dbReference type="ARBA" id="ARBA00023170"/>
    </source>
</evidence>
<keyword evidence="6" id="KW-0399">Innate immunity</keyword>
<dbReference type="InterPro" id="IPR000483">
    <property type="entry name" value="Cys-rich_flank_reg_C"/>
</dbReference>
<dbReference type="SMART" id="SM00255">
    <property type="entry name" value="TIR"/>
    <property type="match status" value="1"/>
</dbReference>
<evidence type="ECO:0000256" key="11">
    <source>
        <dbReference type="ARBA" id="ARBA00022753"/>
    </source>
</evidence>
<evidence type="ECO:0000256" key="3">
    <source>
        <dbReference type="ARBA" id="ARBA00004466"/>
    </source>
</evidence>
<reference evidence="27" key="3">
    <citation type="submission" date="2025-09" db="UniProtKB">
        <authorList>
            <consortium name="Ensembl"/>
        </authorList>
    </citation>
    <scope>IDENTIFICATION</scope>
</reference>
<dbReference type="InterPro" id="IPR035897">
    <property type="entry name" value="Toll_tir_struct_dom_sf"/>
</dbReference>
<evidence type="ECO:0000256" key="23">
    <source>
        <dbReference type="SAM" id="MobiDB-lite"/>
    </source>
</evidence>
<dbReference type="Proteomes" id="UP000314987">
    <property type="component" value="Unassembled WGS sequence"/>
</dbReference>
<keyword evidence="11" id="KW-0967">Endosome</keyword>
<keyword evidence="21" id="KW-0966">Cell projection</keyword>
<dbReference type="GO" id="GO:0001875">
    <property type="term" value="F:lipopolysaccharide immune receptor activity"/>
    <property type="evidence" value="ECO:0007669"/>
    <property type="project" value="TreeGrafter"/>
</dbReference>
<dbReference type="GO" id="GO:0046696">
    <property type="term" value="C:lipopolysaccharide receptor complex"/>
    <property type="evidence" value="ECO:0007669"/>
    <property type="project" value="TreeGrafter"/>
</dbReference>
<dbReference type="SUPFAM" id="SSF52200">
    <property type="entry name" value="Toll/Interleukin receptor TIR domain"/>
    <property type="match status" value="1"/>
</dbReference>
<sequence>MVPWTAMALITATTFFSCLDPGSCHSCLEVFPSIEYQCSDRNFSEVPMDIPSSTQNLDLSFNPLRSLAPRSFSRITGLIILDLSRCDIQKIEDDTYQGLYNLSTLILTGNPIQSLGLRAFYGLPKLQKLVVVETNLVSLEDFPIGHLMTLQELYLGHNFISSLQLPSYLASFSSLQHLDLHLNQIKNISDGDLEPIKLNPNLTLDLSLNPIQYIQPGILKGFYLSGLILRGSFHSSTIMDACLKGMTGLQVDKLVLGDYKNEIHLDSFESNILDGLCEVDIGEFWMVAPSEFPADSNGFFKCLVNVSIFHLVMAPVVELTNLPTFPKLFSLVLTDCNFDILPILPPTSFPSLKELRVTRHRDLTTLSNLEFPNLELLDLSQNALNVLSCCSNKTFDAPKLKYLNLSYNAHISLAKNFMGLEDLESLDLQHCQLKGQNDFPVFFSLTNLQYLDISYTNTRVKSKHIFTGLNNLRHLKMAGNSFQDNILHDIFKNLSELVSLNISYCHLERVLQGAMESLHQLQVLDISHNNLQTFDPLICMPLWNLQVLNCSYNSITALDGQNLQALSGTLVSIDLSGNPFDCVCDHQIFFQWVKEHIQLLNGSNPITCQTPSHTKDVSVLLFDNLTCQMKKTIIAMSVLGIMVVFLVLALVYKFYFHLMLLAGCKKIGGGESTYDAFVIYSSQDEEWVRKELVKNLEEGVPSFQLCLHYRDFIPGVAIAANIIQEGFHKSRKVIVVISKHFIQSRWCKFEYEIAQTWQFLSSQAGIIFIMLQKVEKSLLRQQVELYRLLRRNTYLEWEDTSLGRHVFWRRLRKALLDGRTKSHKEVAEQETRSSSLPGSRNCFLRSKSRVQESGHALKLSGRIKERDRETERETERERRKK</sequence>
<protein>
    <recommendedName>
        <fullName evidence="22">Toll-like receptor 4</fullName>
    </recommendedName>
</protein>
<keyword evidence="12" id="KW-0832">Ubl conjugation</keyword>
<dbReference type="GO" id="GO:0050829">
    <property type="term" value="P:defense response to Gram-negative bacterium"/>
    <property type="evidence" value="ECO:0007669"/>
    <property type="project" value="TreeGrafter"/>
</dbReference>
<keyword evidence="5" id="KW-1003">Cell membrane</keyword>
<reference evidence="27" key="2">
    <citation type="submission" date="2025-08" db="UniProtKB">
        <authorList>
            <consortium name="Ensembl"/>
        </authorList>
    </citation>
    <scope>IDENTIFICATION</scope>
</reference>
<keyword evidence="16 24" id="KW-0472">Membrane</keyword>
<dbReference type="GO" id="GO:0005886">
    <property type="term" value="C:plasma membrane"/>
    <property type="evidence" value="ECO:0007669"/>
    <property type="project" value="UniProtKB-SubCell"/>
</dbReference>
<evidence type="ECO:0000256" key="13">
    <source>
        <dbReference type="ARBA" id="ARBA00022859"/>
    </source>
</evidence>
<evidence type="ECO:0000256" key="16">
    <source>
        <dbReference type="ARBA" id="ARBA00023136"/>
    </source>
</evidence>
<feature type="region of interest" description="Disordered" evidence="23">
    <location>
        <begin position="822"/>
        <end position="881"/>
    </location>
</feature>
<dbReference type="STRING" id="29139.ENSVURP00010020176"/>
<dbReference type="InterPro" id="IPR032675">
    <property type="entry name" value="LRR_dom_sf"/>
</dbReference>
<name>A0A4X2LDJ2_VOMUR</name>
<comment type="subcellular location">
    <subcellularLocation>
        <location evidence="1">Cell membrane</location>
        <topology evidence="1">Single-pass type I membrane protein</topology>
    </subcellularLocation>
    <subcellularLocation>
        <location evidence="3">Cell projection</location>
        <location evidence="3">Ruffle</location>
    </subcellularLocation>
    <subcellularLocation>
        <location evidence="2">Early endosome</location>
    </subcellularLocation>
</comment>
<keyword evidence="9 25" id="KW-0732">Signal</keyword>
<proteinExistence type="inferred from homology"/>
<dbReference type="SUPFAM" id="SSF52058">
    <property type="entry name" value="L domain-like"/>
    <property type="match status" value="2"/>
</dbReference>
<dbReference type="SMART" id="SM00082">
    <property type="entry name" value="LRRCT"/>
    <property type="match status" value="1"/>
</dbReference>
<feature type="compositionally biased region" description="Basic and acidic residues" evidence="23">
    <location>
        <begin position="862"/>
        <end position="881"/>
    </location>
</feature>
<dbReference type="InterPro" id="IPR000157">
    <property type="entry name" value="TIR_dom"/>
</dbReference>
<dbReference type="GO" id="GO:0004888">
    <property type="term" value="F:transmembrane signaling receptor activity"/>
    <property type="evidence" value="ECO:0007669"/>
    <property type="project" value="InterPro"/>
</dbReference>
<evidence type="ECO:0000256" key="22">
    <source>
        <dbReference type="ARBA" id="ARBA00040109"/>
    </source>
</evidence>
<dbReference type="Gene3D" id="3.40.50.10140">
    <property type="entry name" value="Toll/interleukin-1 receptor homology (TIR) domain"/>
    <property type="match status" value="1"/>
</dbReference>
<dbReference type="AlphaFoldDB" id="A0A4X2LDJ2"/>
<dbReference type="Pfam" id="PF12799">
    <property type="entry name" value="LRR_4"/>
    <property type="match status" value="1"/>
</dbReference>
<dbReference type="GO" id="GO:0034142">
    <property type="term" value="P:toll-like receptor 4 signaling pathway"/>
    <property type="evidence" value="ECO:0007669"/>
    <property type="project" value="TreeGrafter"/>
</dbReference>
<evidence type="ECO:0000256" key="7">
    <source>
        <dbReference type="ARBA" id="ARBA00022614"/>
    </source>
</evidence>
<evidence type="ECO:0000256" key="14">
    <source>
        <dbReference type="ARBA" id="ARBA00022989"/>
    </source>
</evidence>
<dbReference type="InterPro" id="IPR017241">
    <property type="entry name" value="Toll-like_receptor"/>
</dbReference>
<keyword evidence="14 24" id="KW-1133">Transmembrane helix</keyword>
<keyword evidence="20" id="KW-0395">Inflammatory response</keyword>
<comment type="similarity">
    <text evidence="4">Belongs to the Toll-like receptor family.</text>
</comment>
<feature type="signal peptide" evidence="25">
    <location>
        <begin position="1"/>
        <end position="24"/>
    </location>
</feature>
<dbReference type="PIRSF" id="PIRSF037595">
    <property type="entry name" value="Toll-like_receptor"/>
    <property type="match status" value="1"/>
</dbReference>
<dbReference type="Ensembl" id="ENSVURT00010022977.1">
    <property type="protein sequence ID" value="ENSVURP00010020176.1"/>
    <property type="gene ID" value="ENSVURG00010015452.1"/>
</dbReference>
<dbReference type="GO" id="GO:0032497">
    <property type="term" value="P:detection of lipopolysaccharide"/>
    <property type="evidence" value="ECO:0007669"/>
    <property type="project" value="TreeGrafter"/>
</dbReference>
<dbReference type="InterPro" id="IPR003591">
    <property type="entry name" value="Leu-rich_rpt_typical-subtyp"/>
</dbReference>
<dbReference type="GO" id="GO:0005769">
    <property type="term" value="C:early endosome"/>
    <property type="evidence" value="ECO:0007669"/>
    <property type="project" value="UniProtKB-SubCell"/>
</dbReference>
<dbReference type="InterPro" id="IPR025875">
    <property type="entry name" value="Leu-rich_rpt_4"/>
</dbReference>
<dbReference type="Pfam" id="PF01582">
    <property type="entry name" value="TIR"/>
    <property type="match status" value="1"/>
</dbReference>
<evidence type="ECO:0000256" key="15">
    <source>
        <dbReference type="ARBA" id="ARBA00023027"/>
    </source>
</evidence>
<dbReference type="GO" id="GO:0001530">
    <property type="term" value="F:lipopolysaccharide binding"/>
    <property type="evidence" value="ECO:0007669"/>
    <property type="project" value="TreeGrafter"/>
</dbReference>
<evidence type="ECO:0000256" key="2">
    <source>
        <dbReference type="ARBA" id="ARBA00004412"/>
    </source>
</evidence>
<keyword evidence="15" id="KW-0520">NAD</keyword>
<organism evidence="27 28">
    <name type="scientific">Vombatus ursinus</name>
    <name type="common">Common wombat</name>
    <dbReference type="NCBI Taxonomy" id="29139"/>
    <lineage>
        <taxon>Eukaryota</taxon>
        <taxon>Metazoa</taxon>
        <taxon>Chordata</taxon>
        <taxon>Craniata</taxon>
        <taxon>Vertebrata</taxon>
        <taxon>Euteleostomi</taxon>
        <taxon>Mammalia</taxon>
        <taxon>Metatheria</taxon>
        <taxon>Diprotodontia</taxon>
        <taxon>Vombatidae</taxon>
        <taxon>Vombatus</taxon>
    </lineage>
</organism>
<dbReference type="GO" id="GO:0002755">
    <property type="term" value="P:MyD88-dependent toll-like receptor signaling pathway"/>
    <property type="evidence" value="ECO:0007669"/>
    <property type="project" value="TreeGrafter"/>
</dbReference>
<keyword evidence="18" id="KW-0675">Receptor</keyword>
<gene>
    <name evidence="27" type="primary">LOC114047392</name>
</gene>
<keyword evidence="10" id="KW-0677">Repeat</keyword>
<evidence type="ECO:0000256" key="24">
    <source>
        <dbReference type="SAM" id="Phobius"/>
    </source>
</evidence>
<keyword evidence="28" id="KW-1185">Reference proteome</keyword>
<keyword evidence="13" id="KW-0391">Immunity</keyword>
<evidence type="ECO:0000256" key="25">
    <source>
        <dbReference type="SAM" id="SignalP"/>
    </source>
</evidence>
<evidence type="ECO:0000256" key="8">
    <source>
        <dbReference type="ARBA" id="ARBA00022692"/>
    </source>
</evidence>
<feature type="chain" id="PRO_5021372463" description="Toll-like receptor 4" evidence="25">
    <location>
        <begin position="25"/>
        <end position="881"/>
    </location>
</feature>
<evidence type="ECO:0000256" key="6">
    <source>
        <dbReference type="ARBA" id="ARBA00022588"/>
    </source>
</evidence>
<dbReference type="Pfam" id="PF13855">
    <property type="entry name" value="LRR_8"/>
    <property type="match status" value="3"/>
</dbReference>
<keyword evidence="7" id="KW-0433">Leucine-rich repeat</keyword>
<evidence type="ECO:0000313" key="27">
    <source>
        <dbReference type="Ensembl" id="ENSVURP00010020176.1"/>
    </source>
</evidence>
<dbReference type="SMART" id="SM00369">
    <property type="entry name" value="LRR_TYP"/>
    <property type="match status" value="10"/>
</dbReference>
<evidence type="ECO:0000256" key="5">
    <source>
        <dbReference type="ARBA" id="ARBA00022475"/>
    </source>
</evidence>
<feature type="transmembrane region" description="Helical" evidence="24">
    <location>
        <begin position="633"/>
        <end position="656"/>
    </location>
</feature>
<dbReference type="InterPro" id="IPR001611">
    <property type="entry name" value="Leu-rich_rpt"/>
</dbReference>
<evidence type="ECO:0000256" key="4">
    <source>
        <dbReference type="ARBA" id="ARBA00009634"/>
    </source>
</evidence>
<evidence type="ECO:0000256" key="19">
    <source>
        <dbReference type="ARBA" id="ARBA00023180"/>
    </source>
</evidence>
<keyword evidence="19" id="KW-0325">Glycoprotein</keyword>
<evidence type="ECO:0000313" key="28">
    <source>
        <dbReference type="Proteomes" id="UP000314987"/>
    </source>
</evidence>
<dbReference type="PROSITE" id="PS50104">
    <property type="entry name" value="TIR"/>
    <property type="match status" value="1"/>
</dbReference>
<dbReference type="GO" id="GO:0045087">
    <property type="term" value="P:innate immune response"/>
    <property type="evidence" value="ECO:0007669"/>
    <property type="project" value="UniProtKB-KW"/>
</dbReference>
<evidence type="ECO:0000256" key="20">
    <source>
        <dbReference type="ARBA" id="ARBA00023198"/>
    </source>
</evidence>
<evidence type="ECO:0000256" key="17">
    <source>
        <dbReference type="ARBA" id="ARBA00023157"/>
    </source>
</evidence>
<feature type="domain" description="TIR" evidence="26">
    <location>
        <begin position="672"/>
        <end position="815"/>
    </location>
</feature>
<evidence type="ECO:0000256" key="12">
    <source>
        <dbReference type="ARBA" id="ARBA00022843"/>
    </source>
</evidence>
<dbReference type="FunFam" id="3.40.50.10140:FF:000006">
    <property type="entry name" value="Toll-like receptor 4"/>
    <property type="match status" value="1"/>
</dbReference>
<keyword evidence="17" id="KW-1015">Disulfide bond</keyword>
<evidence type="ECO:0000256" key="21">
    <source>
        <dbReference type="ARBA" id="ARBA00023273"/>
    </source>
</evidence>
<evidence type="ECO:0000256" key="1">
    <source>
        <dbReference type="ARBA" id="ARBA00004251"/>
    </source>
</evidence>
<evidence type="ECO:0000259" key="26">
    <source>
        <dbReference type="PROSITE" id="PS50104"/>
    </source>
</evidence>
<feature type="compositionally biased region" description="Basic and acidic residues" evidence="23">
    <location>
        <begin position="822"/>
        <end position="831"/>
    </location>
</feature>
<accession>A0A4X2LDJ2</accession>
<keyword evidence="8 24" id="KW-0812">Transmembrane</keyword>
<evidence type="ECO:0000256" key="10">
    <source>
        <dbReference type="ARBA" id="ARBA00022737"/>
    </source>
</evidence>
<dbReference type="PANTHER" id="PTHR24365:SF521">
    <property type="entry name" value="TOLL-LIKE RECEPTOR 4"/>
    <property type="match status" value="1"/>
</dbReference>
<evidence type="ECO:0000256" key="9">
    <source>
        <dbReference type="ARBA" id="ARBA00022729"/>
    </source>
</evidence>
<dbReference type="PROSITE" id="PS51450">
    <property type="entry name" value="LRR"/>
    <property type="match status" value="3"/>
</dbReference>
<dbReference type="GeneTree" id="ENSGT00940000160778"/>
<dbReference type="GO" id="GO:0001726">
    <property type="term" value="C:ruffle"/>
    <property type="evidence" value="ECO:0007669"/>
    <property type="project" value="UniProtKB-SubCell"/>
</dbReference>